<keyword evidence="3" id="KW-0804">Transcription</keyword>
<evidence type="ECO:0000256" key="3">
    <source>
        <dbReference type="ARBA" id="ARBA00023163"/>
    </source>
</evidence>
<organism evidence="5 6">
    <name type="scientific">Aurantimonas coralicida</name>
    <dbReference type="NCBI Taxonomy" id="182270"/>
    <lineage>
        <taxon>Bacteria</taxon>
        <taxon>Pseudomonadati</taxon>
        <taxon>Pseudomonadota</taxon>
        <taxon>Alphaproteobacteria</taxon>
        <taxon>Hyphomicrobiales</taxon>
        <taxon>Aurantimonadaceae</taxon>
        <taxon>Aurantimonas</taxon>
    </lineage>
</organism>
<keyword evidence="1" id="KW-0805">Transcription regulation</keyword>
<gene>
    <name evidence="5" type="ORF">ENH89_22965</name>
</gene>
<evidence type="ECO:0000313" key="5">
    <source>
        <dbReference type="EMBL" id="HEU03121.1"/>
    </source>
</evidence>
<sequence>RVGVDEEADIHQPVGGIAQRLVARDVQNPMVQPLVEIGQDLDRVLLPCPGLHFVADRRERTNVRIVAQSGGKAGAAALEQRADRIALAHLADRPAPDHRPGMRHHLILDISGNQTLRDTADRLMDIGFLIHTYTKFQPRDLGRSFADHRDLVSAIASRDAEWAASVMRAHILAARNTLLQTMTDLRDGGDHDRDDIAL</sequence>
<protein>
    <submittedName>
        <fullName evidence="5">FCD domain-containing protein</fullName>
    </submittedName>
</protein>
<comment type="caution">
    <text evidence="5">The sequence shown here is derived from an EMBL/GenBank/DDBJ whole genome shotgun (WGS) entry which is preliminary data.</text>
</comment>
<name>A0A9C9TJT6_9HYPH</name>
<dbReference type="InterPro" id="IPR011711">
    <property type="entry name" value="GntR_C"/>
</dbReference>
<dbReference type="EMBL" id="DRGN01000327">
    <property type="protein sequence ID" value="HEU03121.1"/>
    <property type="molecule type" value="Genomic_DNA"/>
</dbReference>
<evidence type="ECO:0000313" key="6">
    <source>
        <dbReference type="Proteomes" id="UP000885680"/>
    </source>
</evidence>
<evidence type="ECO:0000256" key="2">
    <source>
        <dbReference type="ARBA" id="ARBA00023125"/>
    </source>
</evidence>
<proteinExistence type="predicted"/>
<evidence type="ECO:0000259" key="4">
    <source>
        <dbReference type="Pfam" id="PF07729"/>
    </source>
</evidence>
<accession>A0A9C9TJT6</accession>
<evidence type="ECO:0000256" key="1">
    <source>
        <dbReference type="ARBA" id="ARBA00023015"/>
    </source>
</evidence>
<dbReference type="Pfam" id="PF07729">
    <property type="entry name" value="FCD"/>
    <property type="match status" value="1"/>
</dbReference>
<feature type="domain" description="GntR C-terminal" evidence="4">
    <location>
        <begin position="59"/>
        <end position="171"/>
    </location>
</feature>
<dbReference type="SUPFAM" id="SSF48008">
    <property type="entry name" value="GntR ligand-binding domain-like"/>
    <property type="match status" value="1"/>
</dbReference>
<dbReference type="Gene3D" id="1.20.120.530">
    <property type="entry name" value="GntR ligand-binding domain-like"/>
    <property type="match status" value="1"/>
</dbReference>
<dbReference type="GO" id="GO:0003677">
    <property type="term" value="F:DNA binding"/>
    <property type="evidence" value="ECO:0007669"/>
    <property type="project" value="UniProtKB-KW"/>
</dbReference>
<dbReference type="AlphaFoldDB" id="A0A9C9TJT6"/>
<dbReference type="Proteomes" id="UP000885680">
    <property type="component" value="Unassembled WGS sequence"/>
</dbReference>
<keyword evidence="2" id="KW-0238">DNA-binding</keyword>
<reference evidence="5" key="1">
    <citation type="journal article" date="2020" name="mSystems">
        <title>Genome- and Community-Level Interaction Insights into Carbon Utilization and Element Cycling Functions of Hydrothermarchaeota in Hydrothermal Sediment.</title>
        <authorList>
            <person name="Zhou Z."/>
            <person name="Liu Y."/>
            <person name="Xu W."/>
            <person name="Pan J."/>
            <person name="Luo Z.H."/>
            <person name="Li M."/>
        </authorList>
    </citation>
    <scope>NUCLEOTIDE SEQUENCE</scope>
    <source>
        <strain evidence="5">HyVt-347</strain>
    </source>
</reference>
<feature type="non-terminal residue" evidence="5">
    <location>
        <position position="1"/>
    </location>
</feature>
<dbReference type="InterPro" id="IPR008920">
    <property type="entry name" value="TF_FadR/GntR_C"/>
</dbReference>